<feature type="repeat" description="PPR" evidence="3">
    <location>
        <begin position="462"/>
        <end position="496"/>
    </location>
</feature>
<dbReference type="Pfam" id="PF23276">
    <property type="entry name" value="TPR_24"/>
    <property type="match status" value="1"/>
</dbReference>
<feature type="repeat" description="PPR" evidence="3">
    <location>
        <begin position="357"/>
        <end position="391"/>
    </location>
</feature>
<evidence type="ECO:0000256" key="2">
    <source>
        <dbReference type="ARBA" id="ARBA00022737"/>
    </source>
</evidence>
<feature type="repeat" description="PPR" evidence="3">
    <location>
        <begin position="287"/>
        <end position="321"/>
    </location>
</feature>
<gene>
    <name evidence="7" type="primary">LOC103321197</name>
</gene>
<proteinExistence type="inferred from homology"/>
<evidence type="ECO:0000256" key="3">
    <source>
        <dbReference type="PROSITE-ProRule" id="PRU00708"/>
    </source>
</evidence>
<dbReference type="Proteomes" id="UP000694861">
    <property type="component" value="Linkage group LG2"/>
</dbReference>
<accession>A0ABM0N8W2</accession>
<dbReference type="GeneID" id="103321197"/>
<feature type="domain" description="Pentatricopeptide repeat-containing protein-mitochondrial" evidence="5">
    <location>
        <begin position="157"/>
        <end position="248"/>
    </location>
</feature>
<evidence type="ECO:0000313" key="7">
    <source>
        <dbReference type="RefSeq" id="XP_008221206.1"/>
    </source>
</evidence>
<keyword evidence="2" id="KW-0677">Repeat</keyword>
<evidence type="ECO:0000313" key="6">
    <source>
        <dbReference type="Proteomes" id="UP000694861"/>
    </source>
</evidence>
<feature type="repeat" description="PPR" evidence="3">
    <location>
        <begin position="183"/>
        <end position="217"/>
    </location>
</feature>
<reference evidence="6" key="1">
    <citation type="journal article" date="2012" name="Nat. Commun.">
        <title>The genome of Prunus mume.</title>
        <authorList>
            <person name="Zhang Q."/>
            <person name="Chen W."/>
            <person name="Sun L."/>
            <person name="Zhao F."/>
            <person name="Huang B."/>
            <person name="Yang W."/>
            <person name="Tao Y."/>
            <person name="Wang J."/>
            <person name="Yuan Z."/>
            <person name="Fan G."/>
            <person name="Xing Z."/>
            <person name="Han C."/>
            <person name="Pan H."/>
            <person name="Zhong X."/>
            <person name="Shi W."/>
            <person name="Liang X."/>
            <person name="Du D."/>
            <person name="Sun F."/>
            <person name="Xu Z."/>
            <person name="Hao R."/>
            <person name="Lv T."/>
            <person name="Lv Y."/>
            <person name="Zheng Z."/>
            <person name="Sun M."/>
            <person name="Luo L."/>
            <person name="Cai M."/>
            <person name="Gao Y."/>
            <person name="Wang J."/>
            <person name="Yin Y."/>
            <person name="Xu X."/>
            <person name="Cheng T."/>
            <person name="Wang J."/>
        </authorList>
    </citation>
    <scope>NUCLEOTIDE SEQUENCE [LARGE SCALE GENOMIC DNA]</scope>
</reference>
<feature type="repeat" description="PPR" evidence="3">
    <location>
        <begin position="252"/>
        <end position="286"/>
    </location>
</feature>
<feature type="region of interest" description="Disordered" evidence="4">
    <location>
        <begin position="71"/>
        <end position="92"/>
    </location>
</feature>
<dbReference type="Gene3D" id="1.25.40.10">
    <property type="entry name" value="Tetratricopeptide repeat domain"/>
    <property type="match status" value="4"/>
</dbReference>
<protein>
    <submittedName>
        <fullName evidence="7">Pentatricopeptide repeat-containing protein At1g20300, mitochondrial</fullName>
    </submittedName>
</protein>
<dbReference type="SUPFAM" id="SSF48452">
    <property type="entry name" value="TPR-like"/>
    <property type="match status" value="1"/>
</dbReference>
<feature type="repeat" description="PPR" evidence="3">
    <location>
        <begin position="427"/>
        <end position="461"/>
    </location>
</feature>
<reference evidence="7" key="2">
    <citation type="submission" date="2025-08" db="UniProtKB">
        <authorList>
            <consortium name="RefSeq"/>
        </authorList>
    </citation>
    <scope>IDENTIFICATION</scope>
</reference>
<dbReference type="PANTHER" id="PTHR47447:SF28">
    <property type="entry name" value="PENTACOTRIPEPTIDE-REPEAT REGION OF PRORP DOMAIN-CONTAINING PROTEIN"/>
    <property type="match status" value="1"/>
</dbReference>
<dbReference type="RefSeq" id="XP_008221206.1">
    <property type="nucleotide sequence ID" value="XM_008222984.1"/>
</dbReference>
<comment type="similarity">
    <text evidence="1">Belongs to the PPR family. P subfamily.</text>
</comment>
<dbReference type="PANTHER" id="PTHR47447">
    <property type="entry name" value="OS03G0856100 PROTEIN"/>
    <property type="match status" value="1"/>
</dbReference>
<dbReference type="Pfam" id="PF13041">
    <property type="entry name" value="PPR_2"/>
    <property type="match status" value="3"/>
</dbReference>
<dbReference type="InterPro" id="IPR057027">
    <property type="entry name" value="TPR_mt"/>
</dbReference>
<keyword evidence="6" id="KW-1185">Reference proteome</keyword>
<organism evidence="6 7">
    <name type="scientific">Prunus mume</name>
    <name type="common">Japanese apricot</name>
    <name type="synonym">Armeniaca mume</name>
    <dbReference type="NCBI Taxonomy" id="102107"/>
    <lineage>
        <taxon>Eukaryota</taxon>
        <taxon>Viridiplantae</taxon>
        <taxon>Streptophyta</taxon>
        <taxon>Embryophyta</taxon>
        <taxon>Tracheophyta</taxon>
        <taxon>Spermatophyta</taxon>
        <taxon>Magnoliopsida</taxon>
        <taxon>eudicotyledons</taxon>
        <taxon>Gunneridae</taxon>
        <taxon>Pentapetalae</taxon>
        <taxon>rosids</taxon>
        <taxon>fabids</taxon>
        <taxon>Rosales</taxon>
        <taxon>Rosaceae</taxon>
        <taxon>Amygdaloideae</taxon>
        <taxon>Amygdaleae</taxon>
        <taxon>Prunus</taxon>
    </lineage>
</organism>
<name>A0ABM0N8W2_PRUMU</name>
<feature type="compositionally biased region" description="Pro residues" evidence="4">
    <location>
        <begin position="78"/>
        <end position="88"/>
    </location>
</feature>
<evidence type="ECO:0000256" key="1">
    <source>
        <dbReference type="ARBA" id="ARBA00007626"/>
    </source>
</evidence>
<dbReference type="InterPro" id="IPR011990">
    <property type="entry name" value="TPR-like_helical_dom_sf"/>
</dbReference>
<dbReference type="PROSITE" id="PS51375">
    <property type="entry name" value="PPR"/>
    <property type="match status" value="7"/>
</dbReference>
<sequence length="543" mass="61764">MALTKSKLHFRHLLSPISPHILKPYSFSSASEPHLQEDDTPDDNNSQTAPIPKLSAEETLIADKFHALIKGHHRNNPNPNPNPTPPNPSFTIPALSQDFSQISASHSISPSIVRRVIDKCGSVRHGIPLVQAVAFFNWATARDAFDHKPEPYNEMVDLAGKVRQFDLAWHVIDLMKARNVEITVETFSILVRRYVRAGLAAEAVLAFNRMEEYGCKPDKIAFSVVIGILCKKRRASEAQSFFDSLKHKYEPDVILYTSLVNGWCRAGNIAEAERIFRDMRTAGINPNVYTYSIVIDALCRCGQITRAHDVFAEMIDDGCQPNSVTFNNLMRVHAKARRTEKVLQVYNQMRRLGCNADVITYNFLIECHCKDDNLVDALKVFDSMVKKGFSPNASTFNPIFRCTAKLKDVNGAHRLYARVKELKCELNTVTYNILMQMFVVSKSTHMVLKMKMEMEENEVEPNVNTYNILISMYCAMGHWNKAYSFFREMIEEKCLKPSLQVYETVLKQLREAGQLKKHEELVEKMVDRGFVTRPLALQSVQVA</sequence>
<dbReference type="InterPro" id="IPR002885">
    <property type="entry name" value="PPR_rpt"/>
</dbReference>
<evidence type="ECO:0000256" key="4">
    <source>
        <dbReference type="SAM" id="MobiDB-lite"/>
    </source>
</evidence>
<feature type="repeat" description="PPR" evidence="3">
    <location>
        <begin position="322"/>
        <end position="356"/>
    </location>
</feature>
<dbReference type="NCBIfam" id="TIGR00756">
    <property type="entry name" value="PPR"/>
    <property type="match status" value="7"/>
</dbReference>
<evidence type="ECO:0000259" key="5">
    <source>
        <dbReference type="Pfam" id="PF23276"/>
    </source>
</evidence>
<feature type="region of interest" description="Disordered" evidence="4">
    <location>
        <begin position="31"/>
        <end position="50"/>
    </location>
</feature>